<dbReference type="AlphaFoldDB" id="A0A3C1KQ53"/>
<dbReference type="GO" id="GO:0008233">
    <property type="term" value="F:peptidase activity"/>
    <property type="evidence" value="ECO:0007669"/>
    <property type="project" value="UniProtKB-KW"/>
</dbReference>
<evidence type="ECO:0000313" key="2">
    <source>
        <dbReference type="Proteomes" id="UP000259273"/>
    </source>
</evidence>
<dbReference type="Proteomes" id="UP000259273">
    <property type="component" value="Unassembled WGS sequence"/>
</dbReference>
<dbReference type="EMBL" id="DMND01000190">
    <property type="protein sequence ID" value="HAN28840.1"/>
    <property type="molecule type" value="Genomic_DNA"/>
</dbReference>
<feature type="non-terminal residue" evidence="1">
    <location>
        <position position="1"/>
    </location>
</feature>
<gene>
    <name evidence="1" type="ORF">DCP75_14165</name>
</gene>
<proteinExistence type="predicted"/>
<evidence type="ECO:0000313" key="1">
    <source>
        <dbReference type="EMBL" id="HAN28840.1"/>
    </source>
</evidence>
<sequence length="47" mass="5223">RAEQGLPQDLPGELTAFGISEQMKEGFSALFRSHPPLEDRIRALQQG</sequence>
<name>A0A3C1KQ53_9GAMM</name>
<reference evidence="1 2" key="1">
    <citation type="journal article" date="2018" name="Nat. Biotechnol.">
        <title>A standardized bacterial taxonomy based on genome phylogeny substantially revises the tree of life.</title>
        <authorList>
            <person name="Parks D.H."/>
            <person name="Chuvochina M."/>
            <person name="Waite D.W."/>
            <person name="Rinke C."/>
            <person name="Skarshewski A."/>
            <person name="Chaumeil P.A."/>
            <person name="Hugenholtz P."/>
        </authorList>
    </citation>
    <scope>NUCLEOTIDE SEQUENCE [LARGE SCALE GENOMIC DNA]</scope>
    <source>
        <strain evidence="1">UBA9158</strain>
    </source>
</reference>
<keyword evidence="1" id="KW-0378">Hydrolase</keyword>
<protein>
    <submittedName>
        <fullName evidence="1">Protease HtpX</fullName>
    </submittedName>
</protein>
<accession>A0A3C1KQ53</accession>
<comment type="caution">
    <text evidence="1">The sequence shown here is derived from an EMBL/GenBank/DDBJ whole genome shotgun (WGS) entry which is preliminary data.</text>
</comment>
<organism evidence="1 2">
    <name type="scientific">Haliea salexigens</name>
    <dbReference type="NCBI Taxonomy" id="287487"/>
    <lineage>
        <taxon>Bacteria</taxon>
        <taxon>Pseudomonadati</taxon>
        <taxon>Pseudomonadota</taxon>
        <taxon>Gammaproteobacteria</taxon>
        <taxon>Cellvibrionales</taxon>
        <taxon>Halieaceae</taxon>
        <taxon>Haliea</taxon>
    </lineage>
</organism>
<keyword evidence="1" id="KW-0645">Protease</keyword>
<dbReference type="GO" id="GO:0006508">
    <property type="term" value="P:proteolysis"/>
    <property type="evidence" value="ECO:0007669"/>
    <property type="project" value="UniProtKB-KW"/>
</dbReference>